<dbReference type="AlphaFoldDB" id="A0A5N5QTV3"/>
<evidence type="ECO:0000313" key="2">
    <source>
        <dbReference type="Proteomes" id="UP000383932"/>
    </source>
</evidence>
<protein>
    <submittedName>
        <fullName evidence="1">Serum paraoxonase/arylesterase</fullName>
    </submittedName>
</protein>
<dbReference type="PANTHER" id="PTHR11799:SF12">
    <property type="entry name" value="PARAOXONASE-RELATED"/>
    <property type="match status" value="1"/>
</dbReference>
<dbReference type="Gene3D" id="2.120.10.30">
    <property type="entry name" value="TolB, C-terminal domain"/>
    <property type="match status" value="1"/>
</dbReference>
<keyword evidence="2" id="KW-1185">Reference proteome</keyword>
<dbReference type="InterPro" id="IPR011042">
    <property type="entry name" value="6-blade_b-propeller_TolB-like"/>
</dbReference>
<evidence type="ECO:0000313" key="1">
    <source>
        <dbReference type="EMBL" id="KAB5595182.1"/>
    </source>
</evidence>
<dbReference type="OrthoDB" id="5307922at2759"/>
<organism evidence="1 2">
    <name type="scientific">Ceratobasidium theobromae</name>
    <dbReference type="NCBI Taxonomy" id="1582974"/>
    <lineage>
        <taxon>Eukaryota</taxon>
        <taxon>Fungi</taxon>
        <taxon>Dikarya</taxon>
        <taxon>Basidiomycota</taxon>
        <taxon>Agaricomycotina</taxon>
        <taxon>Agaricomycetes</taxon>
        <taxon>Cantharellales</taxon>
        <taxon>Ceratobasidiaceae</taxon>
        <taxon>Ceratobasidium</taxon>
    </lineage>
</organism>
<proteinExistence type="predicted"/>
<sequence length="243" mass="26982">MGLILINSWILKELKACEKFIIHPSGLVYLACAATPDSRITWIPSLNHLNTAALRVRDRTAEDYVATYNHQTGKVTKLHVRGLPDPRGLNLHGMDVVADKHDPDHLWMYLVNHRPPLDPSIDAHQVGADSVVEIFKTKLGSNSIEWVRTFADPSIIVTPNDIVGGADGKEFWFTNDYRSKLGPSRQLHALFRIKSSSVGYCHTDTGCKTAADELYACNGITRTHDGRMWVASLLGGYVTVHAL</sequence>
<gene>
    <name evidence="1" type="ORF">CTheo_1470</name>
</gene>
<reference evidence="1 2" key="1">
    <citation type="journal article" date="2019" name="Fungal Biol. Biotechnol.">
        <title>Draft genome sequence of fastidious pathogen Ceratobasidium theobromae, which causes vascular-streak dieback in Theobroma cacao.</title>
        <authorList>
            <person name="Ali S.S."/>
            <person name="Asman A."/>
            <person name="Shao J."/>
            <person name="Firmansyah A.P."/>
            <person name="Susilo A.W."/>
            <person name="Rosmana A."/>
            <person name="McMahon P."/>
            <person name="Junaid M."/>
            <person name="Guest D."/>
            <person name="Kheng T.Y."/>
            <person name="Meinhardt L.W."/>
            <person name="Bailey B.A."/>
        </authorList>
    </citation>
    <scope>NUCLEOTIDE SEQUENCE [LARGE SCALE GENOMIC DNA]</scope>
    <source>
        <strain evidence="1 2">CT2</strain>
    </source>
</reference>
<name>A0A5N5QTV3_9AGAM</name>
<dbReference type="SUPFAM" id="SSF63829">
    <property type="entry name" value="Calcium-dependent phosphotriesterase"/>
    <property type="match status" value="1"/>
</dbReference>
<dbReference type="EMBL" id="SSOP01000012">
    <property type="protein sequence ID" value="KAB5595182.1"/>
    <property type="molecule type" value="Genomic_DNA"/>
</dbReference>
<accession>A0A5N5QTV3</accession>
<comment type="caution">
    <text evidence="1">The sequence shown here is derived from an EMBL/GenBank/DDBJ whole genome shotgun (WGS) entry which is preliminary data.</text>
</comment>
<dbReference type="InterPro" id="IPR051288">
    <property type="entry name" value="Serum_paraoxonase/arylesterase"/>
</dbReference>
<dbReference type="PANTHER" id="PTHR11799">
    <property type="entry name" value="PARAOXONASE"/>
    <property type="match status" value="1"/>
</dbReference>
<dbReference type="Proteomes" id="UP000383932">
    <property type="component" value="Unassembled WGS sequence"/>
</dbReference>